<dbReference type="InterPro" id="IPR051010">
    <property type="entry name" value="BCAA_transport"/>
</dbReference>
<reference evidence="3" key="1">
    <citation type="submission" date="2020-06" db="EMBL/GenBank/DDBJ databases">
        <title>Unique genomic features of the anaerobic methanotrophic archaea.</title>
        <authorList>
            <person name="Chadwick G.L."/>
            <person name="Skennerton C.T."/>
            <person name="Laso-Perez R."/>
            <person name="Leu A.O."/>
            <person name="Speth D.R."/>
            <person name="Yu H."/>
            <person name="Morgan-Lang C."/>
            <person name="Hatzenpichler R."/>
            <person name="Goudeau D."/>
            <person name="Malmstrom R."/>
            <person name="Brazelton W.J."/>
            <person name="Woyke T."/>
            <person name="Hallam S.J."/>
            <person name="Tyson G.W."/>
            <person name="Wegener G."/>
            <person name="Boetius A."/>
            <person name="Orphan V."/>
        </authorList>
    </citation>
    <scope>NUCLEOTIDE SEQUENCE</scope>
</reference>
<dbReference type="SUPFAM" id="SSF53822">
    <property type="entry name" value="Periplasmic binding protein-like I"/>
    <property type="match status" value="1"/>
</dbReference>
<dbReference type="InterPro" id="IPR028081">
    <property type="entry name" value="Leu-bd"/>
</dbReference>
<dbReference type="Gene3D" id="3.40.50.2300">
    <property type="match status" value="2"/>
</dbReference>
<proteinExistence type="predicted"/>
<dbReference type="PANTHER" id="PTHR30483">
    <property type="entry name" value="LEUCINE-SPECIFIC-BINDING PROTEIN"/>
    <property type="match status" value="1"/>
</dbReference>
<evidence type="ECO:0000313" key="3">
    <source>
        <dbReference type="EMBL" id="QNO55619.1"/>
    </source>
</evidence>
<gene>
    <name evidence="3" type="ORF">JLLEDACL_00018</name>
</gene>
<name>A0A7G9Z5T5_9EURY</name>
<dbReference type="PANTHER" id="PTHR30483:SF40">
    <property type="entry name" value="HISTIDINE KINASE"/>
    <property type="match status" value="1"/>
</dbReference>
<dbReference type="Pfam" id="PF13458">
    <property type="entry name" value="Peripla_BP_6"/>
    <property type="match status" value="1"/>
</dbReference>
<protein>
    <recommendedName>
        <fullName evidence="2">Leucine-binding protein domain-containing protein</fullName>
    </recommendedName>
</protein>
<sequence>MALTTKTIAVIAVLLLVVGFAAGWFLRTPAPEVAPQPEVVFGALLSLTGSTSSLGLGESSEAALKLAVEDINEYLLSIGSKTRISVIVEDTKTDPAVALEKLQSLAGKGIKVVIGPQSSAEVETVKAYADENGILLVSPSSVAPSLAIPGDNVFRFCPDATYQAEAVAMLMWEDGVRVVIPLWRGDVWGDDLAKATKDSFEELGGTVVDGIRYSPTTEDFSTELGSLNSKVSQAIAQYGDVDSVGVYLLAFGEVVPIFIQAQNYTSISKVKWYGNSAVALDKALISNPQAARFAIRTVFPNPSYAVVKTEKYGLVEDQIREKIGRPPDNYALAAYDALWVATLSYLATGGTNDSATLKKALPQTAGSYFGATGWTALNEAGDRKFGDYDFWAVREDNGTFLWERVARYQVDPGLPAADL</sequence>
<evidence type="ECO:0000259" key="2">
    <source>
        <dbReference type="Pfam" id="PF13458"/>
    </source>
</evidence>
<evidence type="ECO:0000256" key="1">
    <source>
        <dbReference type="ARBA" id="ARBA00022729"/>
    </source>
</evidence>
<accession>A0A7G9Z5T5</accession>
<dbReference type="InterPro" id="IPR028082">
    <property type="entry name" value="Peripla_BP_I"/>
</dbReference>
<feature type="domain" description="Leucine-binding protein" evidence="2">
    <location>
        <begin position="39"/>
        <end position="373"/>
    </location>
</feature>
<organism evidence="3">
    <name type="scientific">Candidatus Methanophaga sp. ANME-1 ERB7</name>
    <dbReference type="NCBI Taxonomy" id="2759913"/>
    <lineage>
        <taxon>Archaea</taxon>
        <taxon>Methanobacteriati</taxon>
        <taxon>Methanobacteriota</taxon>
        <taxon>Stenosarchaea group</taxon>
        <taxon>Methanomicrobia</taxon>
        <taxon>Candidatus Methanophagales</taxon>
        <taxon>Candidatus Methanophagaceae</taxon>
        <taxon>Candidatus Methanophaga</taxon>
    </lineage>
</organism>
<dbReference type="AlphaFoldDB" id="A0A7G9Z5T5"/>
<dbReference type="EMBL" id="MT631623">
    <property type="protein sequence ID" value="QNO55619.1"/>
    <property type="molecule type" value="Genomic_DNA"/>
</dbReference>
<keyword evidence="1" id="KW-0732">Signal</keyword>